<dbReference type="PANTHER" id="PTHR45947">
    <property type="entry name" value="SULFOQUINOVOSYL TRANSFERASE SQD2"/>
    <property type="match status" value="1"/>
</dbReference>
<dbReference type="Pfam" id="PF13692">
    <property type="entry name" value="Glyco_trans_1_4"/>
    <property type="match status" value="1"/>
</dbReference>
<reference evidence="1 2" key="1">
    <citation type="submission" date="2016-03" db="EMBL/GenBank/DDBJ databases">
        <title>Complete genome sequence of a novel chlorpyrifos degrading bacterium, Cupriavidus nantongensis sp. X1.</title>
        <authorList>
            <person name="Fang L."/>
        </authorList>
    </citation>
    <scope>NUCLEOTIDE SEQUENCE [LARGE SCALE GENOMIC DNA]</scope>
    <source>
        <strain evidence="1 2">X1</strain>
    </source>
</reference>
<organism evidence="1 2">
    <name type="scientific">Cupriavidus nantongensis</name>
    <dbReference type="NCBI Taxonomy" id="1796606"/>
    <lineage>
        <taxon>Bacteria</taxon>
        <taxon>Pseudomonadati</taxon>
        <taxon>Pseudomonadota</taxon>
        <taxon>Betaproteobacteria</taxon>
        <taxon>Burkholderiales</taxon>
        <taxon>Burkholderiaceae</taxon>
        <taxon>Cupriavidus</taxon>
    </lineage>
</organism>
<dbReference type="KEGG" id="cnan:A2G96_31260"/>
<dbReference type="OrthoDB" id="9775208at2"/>
<keyword evidence="2" id="KW-1185">Reference proteome</keyword>
<dbReference type="Gene3D" id="3.40.50.2000">
    <property type="entry name" value="Glycogen Phosphorylase B"/>
    <property type="match status" value="1"/>
</dbReference>
<dbReference type="PANTHER" id="PTHR45947:SF3">
    <property type="entry name" value="SULFOQUINOVOSYL TRANSFERASE SQD2"/>
    <property type="match status" value="1"/>
</dbReference>
<dbReference type="AlphaFoldDB" id="A0A142JVT6"/>
<evidence type="ECO:0000313" key="2">
    <source>
        <dbReference type="Proteomes" id="UP000075238"/>
    </source>
</evidence>
<dbReference type="GO" id="GO:0016757">
    <property type="term" value="F:glycosyltransferase activity"/>
    <property type="evidence" value="ECO:0007669"/>
    <property type="project" value="TreeGrafter"/>
</dbReference>
<sequence>MKVLVTHPGLQHSHQMAQALHEQGLLCQYWSGVPVRGPGEPVPWWLPPALAAKVREVGIPRALRRHPLCFPAMLKVGLHRRVGLNRYLRMSQSAYAHRVFHLFDAWAARRVEALRPDVVVAYENSAMQTFEAARRIGARCVLDAPAVHRATAAALLGLQPDPYLACIDARKDREVELADLVITCSEFAAQTYAQAGVPEAKLRPILLGASLPGDVQRRRTRAGTRFLYAGGLTTLKAVDLLQQAFAMVRARVPEAELAVAGGGAEPALAAALASTPGVTLLGALPQPALYQQLADADCLVLPSRFDSFGMVVAEALACGTPALVSERVGAKEILQEFPRAGWVVQVSAQSLYDRMLELATVRASLDEARPYASLAGEKYTWARYRRAAVATIATLC</sequence>
<dbReference type="STRING" id="1796606.A2G96_31260"/>
<protein>
    <submittedName>
        <fullName evidence="1">Glycosyl transferase</fullName>
    </submittedName>
</protein>
<dbReference type="EMBL" id="CP014845">
    <property type="protein sequence ID" value="AMR82198.1"/>
    <property type="molecule type" value="Genomic_DNA"/>
</dbReference>
<keyword evidence="1" id="KW-0808">Transferase</keyword>
<dbReference type="SUPFAM" id="SSF53756">
    <property type="entry name" value="UDP-Glycosyltransferase/glycogen phosphorylase"/>
    <property type="match status" value="1"/>
</dbReference>
<proteinExistence type="predicted"/>
<dbReference type="InterPro" id="IPR050194">
    <property type="entry name" value="Glycosyltransferase_grp1"/>
</dbReference>
<gene>
    <name evidence="1" type="ORF">A2G96_31260</name>
</gene>
<dbReference type="Proteomes" id="UP000075238">
    <property type="component" value="Chromosome 2"/>
</dbReference>
<dbReference type="RefSeq" id="WP_062803975.1">
    <property type="nucleotide sequence ID" value="NZ_CP014845.1"/>
</dbReference>
<evidence type="ECO:0000313" key="1">
    <source>
        <dbReference type="EMBL" id="AMR82198.1"/>
    </source>
</evidence>
<accession>A0A142JVT6</accession>
<name>A0A142JVT6_9BURK</name>